<evidence type="ECO:0000313" key="2">
    <source>
        <dbReference type="EMBL" id="MFE9169153.1"/>
    </source>
</evidence>
<gene>
    <name evidence="2" type="ORF">ACFYNZ_06435</name>
</gene>
<feature type="region of interest" description="Disordered" evidence="1">
    <location>
        <begin position="160"/>
        <end position="179"/>
    </location>
</feature>
<protein>
    <recommendedName>
        <fullName evidence="4">Secreted protein</fullName>
    </recommendedName>
</protein>
<evidence type="ECO:0008006" key="4">
    <source>
        <dbReference type="Google" id="ProtNLM"/>
    </source>
</evidence>
<proteinExistence type="predicted"/>
<name>A0ABW6KRT3_9ACTN</name>
<dbReference type="Proteomes" id="UP001601197">
    <property type="component" value="Unassembled WGS sequence"/>
</dbReference>
<reference evidence="2 3" key="1">
    <citation type="submission" date="2024-10" db="EMBL/GenBank/DDBJ databases">
        <title>The Natural Products Discovery Center: Release of the First 8490 Sequenced Strains for Exploring Actinobacteria Biosynthetic Diversity.</title>
        <authorList>
            <person name="Kalkreuter E."/>
            <person name="Kautsar S.A."/>
            <person name="Yang D."/>
            <person name="Bader C.D."/>
            <person name="Teijaro C.N."/>
            <person name="Fluegel L."/>
            <person name="Davis C.M."/>
            <person name="Simpson J.R."/>
            <person name="Lauterbach L."/>
            <person name="Steele A.D."/>
            <person name="Gui C."/>
            <person name="Meng S."/>
            <person name="Li G."/>
            <person name="Viehrig K."/>
            <person name="Ye F."/>
            <person name="Su P."/>
            <person name="Kiefer A.F."/>
            <person name="Nichols A."/>
            <person name="Cepeda A.J."/>
            <person name="Yan W."/>
            <person name="Fan B."/>
            <person name="Jiang Y."/>
            <person name="Adhikari A."/>
            <person name="Zheng C.-J."/>
            <person name="Schuster L."/>
            <person name="Cowan T.M."/>
            <person name="Smanski M.J."/>
            <person name="Chevrette M.G."/>
            <person name="De Carvalho L.P.S."/>
            <person name="Shen B."/>
        </authorList>
    </citation>
    <scope>NUCLEOTIDE SEQUENCE [LARGE SCALE GENOMIC DNA]</scope>
    <source>
        <strain evidence="2 3">NPDC007147</strain>
    </source>
</reference>
<evidence type="ECO:0000313" key="3">
    <source>
        <dbReference type="Proteomes" id="UP001601197"/>
    </source>
</evidence>
<keyword evidence="3" id="KW-1185">Reference proteome</keyword>
<dbReference type="EMBL" id="JBIAFJ010000003">
    <property type="protein sequence ID" value="MFE9169153.1"/>
    <property type="molecule type" value="Genomic_DNA"/>
</dbReference>
<feature type="region of interest" description="Disordered" evidence="1">
    <location>
        <begin position="48"/>
        <end position="124"/>
    </location>
</feature>
<evidence type="ECO:0000256" key="1">
    <source>
        <dbReference type="SAM" id="MobiDB-lite"/>
    </source>
</evidence>
<sequence>MHHAPRGAPSRPLVLLSAVLLALLALFTGSPSPYPAAVASAAHGVTDGLPAPAHTDHHPGAPTAPDHRAPRHPGPVDTGGDTGRRDSPGGAPRADDQCGAVCSTQSGTRQEAHGERPPQHAQPVTAVQEAVVAAPPSRRVAPVGGYVPCPVGHVVRVGGRAPPGGQVLSSHCRRPPGGR</sequence>
<organism evidence="2 3">
    <name type="scientific">Streptomyces kebangsaanensis</name>
    <dbReference type="NCBI Taxonomy" id="864058"/>
    <lineage>
        <taxon>Bacteria</taxon>
        <taxon>Bacillati</taxon>
        <taxon>Actinomycetota</taxon>
        <taxon>Actinomycetes</taxon>
        <taxon>Kitasatosporales</taxon>
        <taxon>Streptomycetaceae</taxon>
        <taxon>Streptomyces</taxon>
    </lineage>
</organism>
<dbReference type="RefSeq" id="WP_388344015.1">
    <property type="nucleotide sequence ID" value="NZ_JBIAFJ010000003.1"/>
</dbReference>
<accession>A0ABW6KRT3</accession>
<comment type="caution">
    <text evidence="2">The sequence shown here is derived from an EMBL/GenBank/DDBJ whole genome shotgun (WGS) entry which is preliminary data.</text>
</comment>